<sequence length="122" mass="13999">MIAGIYSDLPPSNEKMSRLQIKVQVAQNSAMRIRMTYARLVMVYYYAHMPSKASQWAAIDDRLRVLRTSSKRFQQAHAQLVLDKDDELFSHGRDYKSFRKEELVLPTLDDVKASLASSSSTQ</sequence>
<dbReference type="EMBL" id="VSWC01000079">
    <property type="protein sequence ID" value="KAA1094350.1"/>
    <property type="molecule type" value="Genomic_DNA"/>
</dbReference>
<reference evidence="1 2" key="1">
    <citation type="submission" date="2019-05" db="EMBL/GenBank/DDBJ databases">
        <title>Emergence of the Ug99 lineage of the wheat stem rust pathogen through somatic hybridization.</title>
        <authorList>
            <person name="Li F."/>
            <person name="Upadhyaya N.M."/>
            <person name="Sperschneider J."/>
            <person name="Matny O."/>
            <person name="Nguyen-Phuc H."/>
            <person name="Mago R."/>
            <person name="Raley C."/>
            <person name="Miller M.E."/>
            <person name="Silverstein K.A.T."/>
            <person name="Henningsen E."/>
            <person name="Hirsch C.D."/>
            <person name="Visser B."/>
            <person name="Pretorius Z.A."/>
            <person name="Steffenson B.J."/>
            <person name="Schwessinger B."/>
            <person name="Dodds P.N."/>
            <person name="Figueroa M."/>
        </authorList>
    </citation>
    <scope>NUCLEOTIDE SEQUENCE [LARGE SCALE GENOMIC DNA]</scope>
    <source>
        <strain evidence="1">21-0</strain>
    </source>
</reference>
<protein>
    <submittedName>
        <fullName evidence="1">Uncharacterized protein</fullName>
    </submittedName>
</protein>
<dbReference type="Proteomes" id="UP000324748">
    <property type="component" value="Unassembled WGS sequence"/>
</dbReference>
<gene>
    <name evidence="1" type="ORF">PGT21_018426</name>
</gene>
<organism evidence="1 2">
    <name type="scientific">Puccinia graminis f. sp. tritici</name>
    <dbReference type="NCBI Taxonomy" id="56615"/>
    <lineage>
        <taxon>Eukaryota</taxon>
        <taxon>Fungi</taxon>
        <taxon>Dikarya</taxon>
        <taxon>Basidiomycota</taxon>
        <taxon>Pucciniomycotina</taxon>
        <taxon>Pucciniomycetes</taxon>
        <taxon>Pucciniales</taxon>
        <taxon>Pucciniaceae</taxon>
        <taxon>Puccinia</taxon>
    </lineage>
</organism>
<comment type="caution">
    <text evidence="1">The sequence shown here is derived from an EMBL/GenBank/DDBJ whole genome shotgun (WGS) entry which is preliminary data.</text>
</comment>
<proteinExistence type="predicted"/>
<evidence type="ECO:0000313" key="2">
    <source>
        <dbReference type="Proteomes" id="UP000324748"/>
    </source>
</evidence>
<accession>A0A5B0P1Q4</accession>
<keyword evidence="2" id="KW-1185">Reference proteome</keyword>
<dbReference type="OrthoDB" id="10561280at2759"/>
<dbReference type="AlphaFoldDB" id="A0A5B0P1Q4"/>
<evidence type="ECO:0000313" key="1">
    <source>
        <dbReference type="EMBL" id="KAA1094350.1"/>
    </source>
</evidence>
<name>A0A5B0P1Q4_PUCGR</name>